<keyword evidence="5" id="KW-0539">Nucleus</keyword>
<feature type="compositionally biased region" description="Polar residues" evidence="6">
    <location>
        <begin position="678"/>
        <end position="689"/>
    </location>
</feature>
<reference evidence="7 8" key="1">
    <citation type="submission" date="2017-04" db="EMBL/GenBank/DDBJ databases">
        <title>Genome Sequence of the Model Brown-Rot Fungus Postia placenta SB12.</title>
        <authorList>
            <consortium name="DOE Joint Genome Institute"/>
            <person name="Gaskell J."/>
            <person name="Kersten P."/>
            <person name="Larrondo L.F."/>
            <person name="Canessa P."/>
            <person name="Martinez D."/>
            <person name="Hibbett D."/>
            <person name="Schmoll M."/>
            <person name="Kubicek C.P."/>
            <person name="Martinez A.T."/>
            <person name="Yadav J."/>
            <person name="Master E."/>
            <person name="Magnuson J.K."/>
            <person name="James T."/>
            <person name="Yaver D."/>
            <person name="Berka R."/>
            <person name="Labutti K."/>
            <person name="Lipzen A."/>
            <person name="Aerts A."/>
            <person name="Barry K."/>
            <person name="Henrissat B."/>
            <person name="Blanchette R."/>
            <person name="Grigoriev I."/>
            <person name="Cullen D."/>
        </authorList>
    </citation>
    <scope>NUCLEOTIDE SEQUENCE [LARGE SCALE GENOMIC DNA]</scope>
    <source>
        <strain evidence="7 8">MAD-698-R-SB12</strain>
    </source>
</reference>
<evidence type="ECO:0000256" key="6">
    <source>
        <dbReference type="SAM" id="MobiDB-lite"/>
    </source>
</evidence>
<comment type="subcellular location">
    <subcellularLocation>
        <location evidence="2">Cytoplasm</location>
    </subcellularLocation>
    <subcellularLocation>
        <location evidence="1">Nucleus</location>
    </subcellularLocation>
</comment>
<evidence type="ECO:0000313" key="7">
    <source>
        <dbReference type="EMBL" id="OSX65474.1"/>
    </source>
</evidence>
<evidence type="ECO:0000256" key="2">
    <source>
        <dbReference type="ARBA" id="ARBA00004496"/>
    </source>
</evidence>
<organism evidence="7 8">
    <name type="scientific">Postia placenta MAD-698-R-SB12</name>
    <dbReference type="NCBI Taxonomy" id="670580"/>
    <lineage>
        <taxon>Eukaryota</taxon>
        <taxon>Fungi</taxon>
        <taxon>Dikarya</taxon>
        <taxon>Basidiomycota</taxon>
        <taxon>Agaricomycotina</taxon>
        <taxon>Agaricomycetes</taxon>
        <taxon>Polyporales</taxon>
        <taxon>Adustoporiaceae</taxon>
        <taxon>Rhodonia</taxon>
    </lineage>
</organism>
<dbReference type="InterPro" id="IPR011989">
    <property type="entry name" value="ARM-like"/>
</dbReference>
<dbReference type="OrthoDB" id="5559898at2759"/>
<proteinExistence type="predicted"/>
<dbReference type="GO" id="GO:0005634">
    <property type="term" value="C:nucleus"/>
    <property type="evidence" value="ECO:0007669"/>
    <property type="project" value="UniProtKB-SubCell"/>
</dbReference>
<feature type="region of interest" description="Disordered" evidence="6">
    <location>
        <begin position="676"/>
        <end position="696"/>
    </location>
</feature>
<dbReference type="GO" id="GO:0034657">
    <property type="term" value="C:GID complex"/>
    <property type="evidence" value="ECO:0007669"/>
    <property type="project" value="TreeGrafter"/>
</dbReference>
<dbReference type="PANTHER" id="PTHR15651:SF7">
    <property type="entry name" value="ARMADILLO REPEAT-CONTAINING PROTEIN 8"/>
    <property type="match status" value="1"/>
</dbReference>
<dbReference type="GO" id="GO:0043161">
    <property type="term" value="P:proteasome-mediated ubiquitin-dependent protein catabolic process"/>
    <property type="evidence" value="ECO:0007669"/>
    <property type="project" value="TreeGrafter"/>
</dbReference>
<dbReference type="GeneID" id="36327565"/>
<evidence type="ECO:0000256" key="3">
    <source>
        <dbReference type="ARBA" id="ARBA00022490"/>
    </source>
</evidence>
<keyword evidence="3" id="KW-0963">Cytoplasm</keyword>
<accession>A0A1X6NA78</accession>
<dbReference type="PANTHER" id="PTHR15651">
    <property type="entry name" value="ARMADILLO REPEAT-CONTAINING PROTEIN 8"/>
    <property type="match status" value="1"/>
</dbReference>
<dbReference type="Gene3D" id="1.25.10.10">
    <property type="entry name" value="Leucine-rich Repeat Variant"/>
    <property type="match status" value="3"/>
</dbReference>
<dbReference type="EMBL" id="KZ110593">
    <property type="protein sequence ID" value="OSX65474.1"/>
    <property type="molecule type" value="Genomic_DNA"/>
</dbReference>
<evidence type="ECO:0000256" key="5">
    <source>
        <dbReference type="ARBA" id="ARBA00023242"/>
    </source>
</evidence>
<name>A0A1X6NA78_9APHY</name>
<dbReference type="GO" id="GO:0005737">
    <property type="term" value="C:cytoplasm"/>
    <property type="evidence" value="ECO:0007669"/>
    <property type="project" value="UniProtKB-SubCell"/>
</dbReference>
<evidence type="ECO:0000313" key="8">
    <source>
        <dbReference type="Proteomes" id="UP000194127"/>
    </source>
</evidence>
<dbReference type="SMART" id="SM00185">
    <property type="entry name" value="ARM"/>
    <property type="match status" value="6"/>
</dbReference>
<dbReference type="STRING" id="670580.A0A1X6NA78"/>
<sequence length="718" mass="78525">MTIPTINLSSLKKAKNSVIGNPTAKLALAHDDAFIEMLVACINNPSPEAHEAQADIRTEAAHVIASLAYGSSDALRTLLRCNAHQAFLYAISLFRPTEPPKLKAAFARALRVLASTIAEEVGPSQWGLRTSSEIRVEAKAALDYLFQTDILDIYLPLLADPWTQTSMNIAQLLAAGVRTDAHRTAVTNWLLPSERLKEIKGKRGWEKPDVARVPSRQGGWVVRALVALLGRKDAKLQEAVLYAIACLAEENASVAISLAIPSLENEAPLCVVLSLCKSRSTEIRLAACLCATRIVRAGLAHSPLSTTDDSPVLTVMYVVNRLIASESDAAQTRMKACYILSGLVCDNKELCTLAAQRKSLDKLAALITSITPSEKTAEWEQDEPESAALIAVASISMFDDDIRSQVTDKLQLVPAIQTSLSHTHVGVRYAACQCVRAISRSVAVLRTNIVDSGLGMAAYQLFLKQDEDRRITFVASTVVCNLVNESSPLRDVLVTQGLLPRLVQLVHSGDPALRQNGLWAIKNLLYRCPQAIKRQVMDALGWDELPHLLMDPELDIQEQAWNILRNVADKQDDVAMVFERLGADRLLDILADAMESDFEDVIHEAVCALANLAHSTTHQDLILSHPRILPALHKCLVDGTARIRQPAVSCIEELVKGNPRSRQALHDVGIDRTLRHMSVSSSPTRTNSMGLHGGLENDVRSHARDALYGLEHNADIDI</sequence>
<dbReference type="Pfam" id="PF00514">
    <property type="entry name" value="Arm"/>
    <property type="match status" value="1"/>
</dbReference>
<dbReference type="InterPro" id="IPR038739">
    <property type="entry name" value="ARMC8/Vid28"/>
</dbReference>
<dbReference type="RefSeq" id="XP_024342268.1">
    <property type="nucleotide sequence ID" value="XM_024482616.1"/>
</dbReference>
<dbReference type="Proteomes" id="UP000194127">
    <property type="component" value="Unassembled WGS sequence"/>
</dbReference>
<evidence type="ECO:0000256" key="4">
    <source>
        <dbReference type="ARBA" id="ARBA00022737"/>
    </source>
</evidence>
<dbReference type="InterPro" id="IPR016024">
    <property type="entry name" value="ARM-type_fold"/>
</dbReference>
<keyword evidence="8" id="KW-1185">Reference proteome</keyword>
<dbReference type="InterPro" id="IPR000225">
    <property type="entry name" value="Armadillo"/>
</dbReference>
<dbReference type="AlphaFoldDB" id="A0A1X6NA78"/>
<evidence type="ECO:0000256" key="1">
    <source>
        <dbReference type="ARBA" id="ARBA00004123"/>
    </source>
</evidence>
<gene>
    <name evidence="7" type="ORF">POSPLADRAFT_1073523</name>
</gene>
<protein>
    <submittedName>
        <fullName evidence="7">Uncharacterized protein</fullName>
    </submittedName>
</protein>
<keyword evidence="4" id="KW-0677">Repeat</keyword>
<dbReference type="SUPFAM" id="SSF48371">
    <property type="entry name" value="ARM repeat"/>
    <property type="match status" value="2"/>
</dbReference>